<reference evidence="8 9" key="1">
    <citation type="journal article" date="2021" name="Elife">
        <title>Chloroplast acquisition without the gene transfer in kleptoplastic sea slugs, Plakobranchus ocellatus.</title>
        <authorList>
            <person name="Maeda T."/>
            <person name="Takahashi S."/>
            <person name="Yoshida T."/>
            <person name="Shimamura S."/>
            <person name="Takaki Y."/>
            <person name="Nagai Y."/>
            <person name="Toyoda A."/>
            <person name="Suzuki Y."/>
            <person name="Arimoto A."/>
            <person name="Ishii H."/>
            <person name="Satoh N."/>
            <person name="Nishiyama T."/>
            <person name="Hasebe M."/>
            <person name="Maruyama T."/>
            <person name="Minagawa J."/>
            <person name="Obokata J."/>
            <person name="Shigenobu S."/>
        </authorList>
    </citation>
    <scope>NUCLEOTIDE SEQUENCE [LARGE SCALE GENOMIC DNA]</scope>
</reference>
<evidence type="ECO:0000256" key="5">
    <source>
        <dbReference type="ARBA" id="ARBA00039902"/>
    </source>
</evidence>
<evidence type="ECO:0000256" key="4">
    <source>
        <dbReference type="ARBA" id="ARBA00037770"/>
    </source>
</evidence>
<gene>
    <name evidence="8" type="ORF">ElyMa_000524100</name>
</gene>
<proteinExistence type="predicted"/>
<accession>A0AAV4G0K2</accession>
<evidence type="ECO:0000313" key="8">
    <source>
        <dbReference type="EMBL" id="GFR78050.1"/>
    </source>
</evidence>
<feature type="domain" description="CP-type G" evidence="7">
    <location>
        <begin position="189"/>
        <end position="417"/>
    </location>
</feature>
<evidence type="ECO:0000256" key="6">
    <source>
        <dbReference type="SAM" id="MobiDB-lite"/>
    </source>
</evidence>
<dbReference type="GO" id="GO:0003924">
    <property type="term" value="F:GTPase activity"/>
    <property type="evidence" value="ECO:0007669"/>
    <property type="project" value="InterPro"/>
</dbReference>
<dbReference type="Pfam" id="PF01926">
    <property type="entry name" value="MMR_HSR1"/>
    <property type="match status" value="1"/>
</dbReference>
<dbReference type="GO" id="GO:0005525">
    <property type="term" value="F:GTP binding"/>
    <property type="evidence" value="ECO:0007669"/>
    <property type="project" value="UniProtKB-KW"/>
</dbReference>
<feature type="region of interest" description="Disordered" evidence="6">
    <location>
        <begin position="1"/>
        <end position="86"/>
    </location>
</feature>
<keyword evidence="2" id="KW-0547">Nucleotide-binding</keyword>
<feature type="compositionally biased region" description="Basic residues" evidence="6">
    <location>
        <begin position="10"/>
        <end position="25"/>
    </location>
</feature>
<organism evidence="8 9">
    <name type="scientific">Elysia marginata</name>
    <dbReference type="NCBI Taxonomy" id="1093978"/>
    <lineage>
        <taxon>Eukaryota</taxon>
        <taxon>Metazoa</taxon>
        <taxon>Spiralia</taxon>
        <taxon>Lophotrochozoa</taxon>
        <taxon>Mollusca</taxon>
        <taxon>Gastropoda</taxon>
        <taxon>Heterobranchia</taxon>
        <taxon>Euthyneura</taxon>
        <taxon>Panpulmonata</taxon>
        <taxon>Sacoglossa</taxon>
        <taxon>Placobranchoidea</taxon>
        <taxon>Plakobranchidae</taxon>
        <taxon>Elysia</taxon>
    </lineage>
</organism>
<feature type="region of interest" description="Disordered" evidence="6">
    <location>
        <begin position="552"/>
        <end position="613"/>
    </location>
</feature>
<dbReference type="Proteomes" id="UP000762676">
    <property type="component" value="Unassembled WGS sequence"/>
</dbReference>
<dbReference type="InterPro" id="IPR006073">
    <property type="entry name" value="GTP-bd"/>
</dbReference>
<feature type="compositionally biased region" description="Acidic residues" evidence="6">
    <location>
        <begin position="578"/>
        <end position="588"/>
    </location>
</feature>
<comment type="function">
    <text evidence="4">Possible regulatory or functional link with the histocompatibility cluster.</text>
</comment>
<protein>
    <recommendedName>
        <fullName evidence="5">Guanine nucleotide-binding protein-like 1</fullName>
    </recommendedName>
</protein>
<evidence type="ECO:0000259" key="7">
    <source>
        <dbReference type="PROSITE" id="PS51721"/>
    </source>
</evidence>
<feature type="compositionally biased region" description="Acidic residues" evidence="6">
    <location>
        <begin position="562"/>
        <end position="571"/>
    </location>
</feature>
<dbReference type="PROSITE" id="PS51721">
    <property type="entry name" value="G_CP"/>
    <property type="match status" value="1"/>
</dbReference>
<keyword evidence="1" id="KW-0597">Phosphoprotein</keyword>
<dbReference type="EMBL" id="BMAT01001006">
    <property type="protein sequence ID" value="GFR78050.1"/>
    <property type="molecule type" value="Genomic_DNA"/>
</dbReference>
<sequence>MPRKTSYSGKQKKKQLQEKKSRKQNGPKYLQDSDNEDDSTTPSPHDAPETQANGDMDTAADQPIRLPEKVPEVQRINFQPRPQTSSRLNANSFRLHFFKEDVQTINRRKKEARRPIKPVHEDFREWTLEDAYPNDAKLDFPKRPPWSYASSKEELEQREHKYFLEYVQEVLDQPRAQDLSFFELNLETWRQLWRVLEMSDILLVVADIRYPVLHIPPRLLTYVMNDLRKKAIVVLNKIDLVSPILALSWKRYLETKLPGLQVVFFSSNPREVSLGSGVDPASLLQKRPFHSKTLPVGPEELYKTVAALVNNAVDLSSWKQLLSNKFSQDSKTTVDTDKHDITEGKFEEISSVETLDKGVLTIGCVGYPNAGKSSVLNALVGKKVVSVSKSPGHTKHFQTIFLSPTVRLCDCPGLVFPSLVPKSLQVVAGIFPVSQVKEPYSVVGYLAKRLDLPKLLNIQPPNPSPRKRGSGEGVYQWSAYDICEAWAMKCGYTTSKAGRPDLYRAANKILRLAVEGQLCLCFYPPGFSTAAESLANNPDLESLAQSLCGKVREASEVRPTQDEDVESESEDASSGSTDGEEEELGDLETESRGMFERLTIQDDGESGDNGEDT</sequence>
<dbReference type="InterPro" id="IPR030378">
    <property type="entry name" value="G_CP_dom"/>
</dbReference>
<dbReference type="PRINTS" id="PR00326">
    <property type="entry name" value="GTP1OBG"/>
</dbReference>
<keyword evidence="3" id="KW-0342">GTP-binding</keyword>
<feature type="compositionally biased region" description="Polar residues" evidence="6">
    <location>
        <begin position="76"/>
        <end position="86"/>
    </location>
</feature>
<feature type="compositionally biased region" description="Basic and acidic residues" evidence="6">
    <location>
        <begin position="552"/>
        <end position="561"/>
    </location>
</feature>
<dbReference type="SUPFAM" id="SSF52540">
    <property type="entry name" value="P-loop containing nucleoside triphosphate hydrolases"/>
    <property type="match status" value="1"/>
</dbReference>
<evidence type="ECO:0000256" key="2">
    <source>
        <dbReference type="ARBA" id="ARBA00022741"/>
    </source>
</evidence>
<evidence type="ECO:0000256" key="1">
    <source>
        <dbReference type="ARBA" id="ARBA00022553"/>
    </source>
</evidence>
<evidence type="ECO:0000256" key="3">
    <source>
        <dbReference type="ARBA" id="ARBA00023134"/>
    </source>
</evidence>
<name>A0AAV4G0K2_9GAST</name>
<dbReference type="CDD" id="cd01857">
    <property type="entry name" value="HSR1_MMR1"/>
    <property type="match status" value="1"/>
</dbReference>
<dbReference type="InterPro" id="IPR027417">
    <property type="entry name" value="P-loop_NTPase"/>
</dbReference>
<feature type="compositionally biased region" description="Acidic residues" evidence="6">
    <location>
        <begin position="602"/>
        <end position="613"/>
    </location>
</feature>
<dbReference type="Gene3D" id="3.40.50.300">
    <property type="entry name" value="P-loop containing nucleotide triphosphate hydrolases"/>
    <property type="match status" value="1"/>
</dbReference>
<dbReference type="InterPro" id="IPR043358">
    <property type="entry name" value="GNL1-like"/>
</dbReference>
<evidence type="ECO:0000313" key="9">
    <source>
        <dbReference type="Proteomes" id="UP000762676"/>
    </source>
</evidence>
<comment type="caution">
    <text evidence="8">The sequence shown here is derived from an EMBL/GenBank/DDBJ whole genome shotgun (WGS) entry which is preliminary data.</text>
</comment>
<dbReference type="PANTHER" id="PTHR45709">
    <property type="entry name" value="LARGE SUBUNIT GTPASE 1 HOMOLOG-RELATED"/>
    <property type="match status" value="1"/>
</dbReference>
<dbReference type="AlphaFoldDB" id="A0AAV4G0K2"/>
<dbReference type="PANTHER" id="PTHR45709:SF3">
    <property type="entry name" value="GUANINE NUCLEOTIDE-BINDING PROTEIN-LIKE 1"/>
    <property type="match status" value="1"/>
</dbReference>
<keyword evidence="9" id="KW-1185">Reference proteome</keyword>